<dbReference type="RefSeq" id="WP_185693520.1">
    <property type="nucleotide sequence ID" value="NZ_JACHVA010000102.1"/>
</dbReference>
<gene>
    <name evidence="1" type="ORF">H5P30_13805</name>
</gene>
<dbReference type="EMBL" id="JACHVA010000102">
    <property type="protein sequence ID" value="MBC2602854.1"/>
    <property type="molecule type" value="Genomic_DNA"/>
</dbReference>
<evidence type="ECO:0000313" key="2">
    <source>
        <dbReference type="Proteomes" id="UP000525652"/>
    </source>
</evidence>
<comment type="caution">
    <text evidence="1">The sequence shown here is derived from an EMBL/GenBank/DDBJ whole genome shotgun (WGS) entry which is preliminary data.</text>
</comment>
<keyword evidence="2" id="KW-1185">Reference proteome</keyword>
<dbReference type="AlphaFoldDB" id="A0A7X1E583"/>
<reference evidence="1 2" key="1">
    <citation type="submission" date="2020-07" db="EMBL/GenBank/DDBJ databases">
        <authorList>
            <person name="Feng X."/>
        </authorList>
    </citation>
    <scope>NUCLEOTIDE SEQUENCE [LARGE SCALE GENOMIC DNA]</scope>
    <source>
        <strain evidence="1 2">JCM14086</strain>
    </source>
</reference>
<accession>A0A7X1E583</accession>
<protein>
    <submittedName>
        <fullName evidence="1">Uncharacterized protein</fullName>
    </submittedName>
</protein>
<evidence type="ECO:0000313" key="1">
    <source>
        <dbReference type="EMBL" id="MBC2602854.1"/>
    </source>
</evidence>
<name>A0A7X1E583_9BACT</name>
<dbReference type="Proteomes" id="UP000525652">
    <property type="component" value="Unassembled WGS sequence"/>
</dbReference>
<proteinExistence type="predicted"/>
<organism evidence="1 2">
    <name type="scientific">Puniceicoccus vermicola</name>
    <dbReference type="NCBI Taxonomy" id="388746"/>
    <lineage>
        <taxon>Bacteria</taxon>
        <taxon>Pseudomonadati</taxon>
        <taxon>Verrucomicrobiota</taxon>
        <taxon>Opitutia</taxon>
        <taxon>Puniceicoccales</taxon>
        <taxon>Puniceicoccaceae</taxon>
        <taxon>Puniceicoccus</taxon>
    </lineage>
</organism>
<sequence length="236" mass="27125">MSKNFYKFSFCFFALSSIIRLDAQSVEEPAKAKFSTLAWDQTIKGLYYWDDEERINLNIPNGAPSPTFEAPIDKPLVFYRDTGQIDEAGNPIGNPLVSINIDRADDPLLLIFFKRNDQTDSYYIAPIVNETQTTPEEIYQLYNISSHDIVAKFNDQKIALEPNKPLIIPAPGTDQASFGVMMAIQMDSQENGEWQLVYKAFWPYRQGRSSLVFISDQEGRKNQIKVRRFYVPTREL</sequence>